<dbReference type="PANTHER" id="PTHR45947">
    <property type="entry name" value="SULFOQUINOVOSYL TRANSFERASE SQD2"/>
    <property type="match status" value="1"/>
</dbReference>
<dbReference type="PANTHER" id="PTHR45947:SF3">
    <property type="entry name" value="SULFOQUINOVOSYL TRANSFERASE SQD2"/>
    <property type="match status" value="1"/>
</dbReference>
<proteinExistence type="predicted"/>
<dbReference type="InterPro" id="IPR050194">
    <property type="entry name" value="Glycosyltransferase_grp1"/>
</dbReference>
<keyword evidence="4" id="KW-1185">Reference proteome</keyword>
<dbReference type="InterPro" id="IPR001296">
    <property type="entry name" value="Glyco_trans_1"/>
</dbReference>
<sequence>MRIAFFSDIFFPEISGIADSIITTGQELTRRGHTVMYFVPKYSQEDYKLIDAVTREKSAANDLRRDLPVCRLPALSFPGSPTGQWRFVIPYGAGLRRLKKFGPDIIHAHTPFGTGFEALLASRVLRTPLIGTNHTPVEEFVGYVPLLGDRLSSCAGRFVAWYYNHCAYLTAPYKGLIDDMRRMKFVRPARPLPNPVSLDAFKTPTADRKRQVKESLGAPGPLVMYAGRLATEKHIDIIIRAVARLIPRLPVTLIVTGHGGAEAELRRLACELNVSDRVRFTGFVSGERLAELYQAADVFVMMSTAESQSLALMQAFASGAPAVVARARGLPEYITPECGFMVEPGDEQALARRLEQLLADVNLRMRMGASGVEWVKQYAPEIIAHEWEQIYGRHIAA</sequence>
<evidence type="ECO:0000259" key="2">
    <source>
        <dbReference type="Pfam" id="PF13439"/>
    </source>
</evidence>
<dbReference type="SUPFAM" id="SSF53756">
    <property type="entry name" value="UDP-Glycosyltransferase/glycogen phosphorylase"/>
    <property type="match status" value="1"/>
</dbReference>
<feature type="domain" description="Glycosyltransferase subfamily 4-like N-terminal" evidence="2">
    <location>
        <begin position="15"/>
        <end position="199"/>
    </location>
</feature>
<feature type="domain" description="Glycosyl transferase family 1" evidence="1">
    <location>
        <begin position="219"/>
        <end position="371"/>
    </location>
</feature>
<evidence type="ECO:0000313" key="4">
    <source>
        <dbReference type="Proteomes" id="UP001626536"/>
    </source>
</evidence>
<keyword evidence="3" id="KW-0808">Transferase</keyword>
<dbReference type="Gene3D" id="3.40.50.2000">
    <property type="entry name" value="Glycogen Phosphorylase B"/>
    <property type="match status" value="2"/>
</dbReference>
<dbReference type="InterPro" id="IPR028098">
    <property type="entry name" value="Glyco_trans_4-like_N"/>
</dbReference>
<dbReference type="EC" id="2.4.-.-" evidence="3"/>
<dbReference type="Pfam" id="PF13439">
    <property type="entry name" value="Glyco_transf_4"/>
    <property type="match status" value="1"/>
</dbReference>
<keyword evidence="3" id="KW-0328">Glycosyltransferase</keyword>
<dbReference type="RefSeq" id="WP_407337559.1">
    <property type="nucleotide sequence ID" value="NZ_CP136862.1"/>
</dbReference>
<dbReference type="Pfam" id="PF00534">
    <property type="entry name" value="Glycos_transf_1"/>
    <property type="match status" value="1"/>
</dbReference>
<dbReference type="Proteomes" id="UP001626536">
    <property type="component" value="Chromosome"/>
</dbReference>
<name>A0ABZ0HML0_9HYPH</name>
<dbReference type="EMBL" id="CP136862">
    <property type="protein sequence ID" value="WOJ88121.1"/>
    <property type="molecule type" value="Genomic_DNA"/>
</dbReference>
<dbReference type="GO" id="GO:0016757">
    <property type="term" value="F:glycosyltransferase activity"/>
    <property type="evidence" value="ECO:0007669"/>
    <property type="project" value="UniProtKB-KW"/>
</dbReference>
<accession>A0ABZ0HML0</accession>
<protein>
    <submittedName>
        <fullName evidence="3">Glycosyltransferase</fullName>
        <ecNumber evidence="3">2.4.-.-</ecNumber>
    </submittedName>
</protein>
<evidence type="ECO:0000313" key="3">
    <source>
        <dbReference type="EMBL" id="WOJ88121.1"/>
    </source>
</evidence>
<evidence type="ECO:0000259" key="1">
    <source>
        <dbReference type="Pfam" id="PF00534"/>
    </source>
</evidence>
<gene>
    <name evidence="3" type="ORF">RZS28_09655</name>
</gene>
<organism evidence="3 4">
    <name type="scientific">Methylocapsa polymorpha</name>
    <dbReference type="NCBI Taxonomy" id="3080828"/>
    <lineage>
        <taxon>Bacteria</taxon>
        <taxon>Pseudomonadati</taxon>
        <taxon>Pseudomonadota</taxon>
        <taxon>Alphaproteobacteria</taxon>
        <taxon>Hyphomicrobiales</taxon>
        <taxon>Beijerinckiaceae</taxon>
        <taxon>Methylocapsa</taxon>
    </lineage>
</organism>
<reference evidence="3 4" key="1">
    <citation type="submission" date="2023-10" db="EMBL/GenBank/DDBJ databases">
        <title>Novel methanotroph of the genus Methylocapsa from a subarctic wetland.</title>
        <authorList>
            <person name="Belova S.E."/>
            <person name="Oshkin I.Y."/>
            <person name="Miroshnikov K."/>
            <person name="Dedysh S.N."/>
        </authorList>
    </citation>
    <scope>NUCLEOTIDE SEQUENCE [LARGE SCALE GENOMIC DNA]</scope>
    <source>
        <strain evidence="3 4">RX1</strain>
    </source>
</reference>